<keyword evidence="12" id="KW-1185">Reference proteome</keyword>
<evidence type="ECO:0000256" key="2">
    <source>
        <dbReference type="ARBA" id="ARBA00004162"/>
    </source>
</evidence>
<keyword evidence="11" id="KW-0282">Flagellum</keyword>
<dbReference type="Proteomes" id="UP000243719">
    <property type="component" value="Unassembled WGS sequence"/>
</dbReference>
<dbReference type="OrthoDB" id="5297029at2"/>
<keyword evidence="6 10" id="KW-0812">Transmembrane</keyword>
<evidence type="ECO:0000256" key="3">
    <source>
        <dbReference type="ARBA" id="ARBA00008281"/>
    </source>
</evidence>
<evidence type="ECO:0000256" key="10">
    <source>
        <dbReference type="RuleBase" id="RU364125"/>
    </source>
</evidence>
<dbReference type="GO" id="GO:0005886">
    <property type="term" value="C:plasma membrane"/>
    <property type="evidence" value="ECO:0007669"/>
    <property type="project" value="UniProtKB-SubCell"/>
</dbReference>
<comment type="function">
    <text evidence="1 10">Controls the rotational direction of flagella during chemotaxis.</text>
</comment>
<reference evidence="12" key="1">
    <citation type="submission" date="2016-09" db="EMBL/GenBank/DDBJ databases">
        <authorList>
            <person name="Varghese N."/>
            <person name="Submissions S."/>
        </authorList>
    </citation>
    <scope>NUCLEOTIDE SEQUENCE [LARGE SCALE GENOMIC DNA]</scope>
    <source>
        <strain evidence="12">JS23</strain>
    </source>
</reference>
<dbReference type="STRING" id="1770053.SAMN05216551_101461"/>
<dbReference type="RefSeq" id="WP_091904129.1">
    <property type="nucleotide sequence ID" value="NZ_FNLO01000001.1"/>
</dbReference>
<dbReference type="GO" id="GO:0071978">
    <property type="term" value="P:bacterial-type flagellum-dependent swarming motility"/>
    <property type="evidence" value="ECO:0007669"/>
    <property type="project" value="TreeGrafter"/>
</dbReference>
<evidence type="ECO:0000256" key="8">
    <source>
        <dbReference type="ARBA" id="ARBA00022989"/>
    </source>
</evidence>
<comment type="subcellular location">
    <subcellularLocation>
        <location evidence="10">Cell inner membrane</location>
    </subcellularLocation>
    <subcellularLocation>
        <location evidence="2">Cell membrane</location>
        <topology evidence="2">Single-pass membrane protein</topology>
    </subcellularLocation>
</comment>
<evidence type="ECO:0000313" key="11">
    <source>
        <dbReference type="EMBL" id="SDV46588.1"/>
    </source>
</evidence>
<gene>
    <name evidence="11" type="ORF">SAMN05216551_101461</name>
</gene>
<organism evidence="11 12">
    <name type="scientific">Chitinasiproducens palmae</name>
    <dbReference type="NCBI Taxonomy" id="1770053"/>
    <lineage>
        <taxon>Bacteria</taxon>
        <taxon>Pseudomonadati</taxon>
        <taxon>Pseudomonadota</taxon>
        <taxon>Betaproteobacteria</taxon>
        <taxon>Burkholderiales</taxon>
        <taxon>Burkholderiaceae</taxon>
        <taxon>Chitinasiproducens</taxon>
    </lineage>
</organism>
<dbReference type="Pfam" id="PF03748">
    <property type="entry name" value="FliL"/>
    <property type="match status" value="1"/>
</dbReference>
<dbReference type="PANTHER" id="PTHR35091:SF2">
    <property type="entry name" value="FLAGELLAR PROTEIN FLIL"/>
    <property type="match status" value="1"/>
</dbReference>
<sequence length="160" mass="16947">MSTTAVPNAAPPKSRAKLFILIAVAALVLIAGAGAGVYFFLMPKAGVAKPVKQEPPVFYALEPFTVNLAGSDGDDSRYAHIGLTLKVADAKTQAQLAEYLPELRSRILLLLSSKHASDLGTMDGKRTLAAEIKRAAEQPFAKGGEPARVDSVLLTDFVIQ</sequence>
<proteinExistence type="inferred from homology"/>
<keyword evidence="11" id="KW-0966">Cell projection</keyword>
<evidence type="ECO:0000256" key="6">
    <source>
        <dbReference type="ARBA" id="ARBA00022692"/>
    </source>
</evidence>
<accession>A0A1H2PLN6</accession>
<comment type="similarity">
    <text evidence="3 10">Belongs to the FliL family.</text>
</comment>
<dbReference type="GO" id="GO:0009425">
    <property type="term" value="C:bacterial-type flagellum basal body"/>
    <property type="evidence" value="ECO:0007669"/>
    <property type="project" value="InterPro"/>
</dbReference>
<protein>
    <recommendedName>
        <fullName evidence="10">Flagellar protein FliL</fullName>
    </recommendedName>
</protein>
<dbReference type="InterPro" id="IPR005503">
    <property type="entry name" value="FliL"/>
</dbReference>
<dbReference type="GO" id="GO:0006935">
    <property type="term" value="P:chemotaxis"/>
    <property type="evidence" value="ECO:0007669"/>
    <property type="project" value="UniProtKB-KW"/>
</dbReference>
<evidence type="ECO:0000256" key="1">
    <source>
        <dbReference type="ARBA" id="ARBA00002254"/>
    </source>
</evidence>
<keyword evidence="11" id="KW-0969">Cilium</keyword>
<dbReference type="AlphaFoldDB" id="A0A1H2PLN6"/>
<keyword evidence="10" id="KW-0997">Cell inner membrane</keyword>
<keyword evidence="7 10" id="KW-0283">Flagellar rotation</keyword>
<name>A0A1H2PLN6_9BURK</name>
<dbReference type="PANTHER" id="PTHR35091">
    <property type="entry name" value="FLAGELLAR PROTEIN FLIL"/>
    <property type="match status" value="1"/>
</dbReference>
<evidence type="ECO:0000256" key="4">
    <source>
        <dbReference type="ARBA" id="ARBA00022475"/>
    </source>
</evidence>
<keyword evidence="5 10" id="KW-0145">Chemotaxis</keyword>
<feature type="transmembrane region" description="Helical" evidence="10">
    <location>
        <begin position="18"/>
        <end position="41"/>
    </location>
</feature>
<keyword evidence="9 10" id="KW-0472">Membrane</keyword>
<dbReference type="NCBIfam" id="NF005435">
    <property type="entry name" value="PRK07021.1"/>
    <property type="match status" value="1"/>
</dbReference>
<keyword evidence="8 10" id="KW-1133">Transmembrane helix</keyword>
<dbReference type="EMBL" id="FNLO01000001">
    <property type="protein sequence ID" value="SDV46588.1"/>
    <property type="molecule type" value="Genomic_DNA"/>
</dbReference>
<keyword evidence="4" id="KW-1003">Cell membrane</keyword>
<evidence type="ECO:0000256" key="5">
    <source>
        <dbReference type="ARBA" id="ARBA00022500"/>
    </source>
</evidence>
<evidence type="ECO:0000313" key="12">
    <source>
        <dbReference type="Proteomes" id="UP000243719"/>
    </source>
</evidence>
<evidence type="ECO:0000256" key="9">
    <source>
        <dbReference type="ARBA" id="ARBA00023136"/>
    </source>
</evidence>
<evidence type="ECO:0000256" key="7">
    <source>
        <dbReference type="ARBA" id="ARBA00022779"/>
    </source>
</evidence>